<comment type="caution">
    <text evidence="14">The sequence shown here is derived from an EMBL/GenBank/DDBJ whole genome shotgun (WGS) entry which is preliminary data.</text>
</comment>
<dbReference type="SUPFAM" id="SSF52047">
    <property type="entry name" value="RNI-like"/>
    <property type="match status" value="1"/>
</dbReference>
<feature type="domain" description="Leucine-rich repeat-containing N-terminal plant-type" evidence="12">
    <location>
        <begin position="53"/>
        <end position="93"/>
    </location>
</feature>
<dbReference type="Gene3D" id="3.80.10.10">
    <property type="entry name" value="Ribonuclease Inhibitor"/>
    <property type="match status" value="3"/>
</dbReference>
<protein>
    <recommendedName>
        <fullName evidence="16">Leucine-rich repeat-containing N-terminal plant-type domain-containing protein</fullName>
    </recommendedName>
</protein>
<dbReference type="PANTHER" id="PTHR48061:SF46">
    <property type="entry name" value="LEUCINE-RICH REPEAT-CONTAINING N-TERMINAL PLANT-TYPE DOMAIN-CONTAINING PROTEIN"/>
    <property type="match status" value="1"/>
</dbReference>
<dbReference type="EMBL" id="JBBNAE010000009">
    <property type="protein sequence ID" value="KAK9095832.1"/>
    <property type="molecule type" value="Genomic_DNA"/>
</dbReference>
<organism evidence="14 15">
    <name type="scientific">Stephania japonica</name>
    <dbReference type="NCBI Taxonomy" id="461633"/>
    <lineage>
        <taxon>Eukaryota</taxon>
        <taxon>Viridiplantae</taxon>
        <taxon>Streptophyta</taxon>
        <taxon>Embryophyta</taxon>
        <taxon>Tracheophyta</taxon>
        <taxon>Spermatophyta</taxon>
        <taxon>Magnoliopsida</taxon>
        <taxon>Ranunculales</taxon>
        <taxon>Menispermaceae</taxon>
        <taxon>Menispermoideae</taxon>
        <taxon>Cissampelideae</taxon>
        <taxon>Stephania</taxon>
    </lineage>
</organism>
<dbReference type="InterPro" id="IPR055414">
    <property type="entry name" value="LRR_R13L4/SHOC2-like"/>
</dbReference>
<keyword evidence="9" id="KW-0472">Membrane</keyword>
<dbReference type="InterPro" id="IPR003591">
    <property type="entry name" value="Leu-rich_rpt_typical-subtyp"/>
</dbReference>
<evidence type="ECO:0000256" key="5">
    <source>
        <dbReference type="ARBA" id="ARBA00022692"/>
    </source>
</evidence>
<gene>
    <name evidence="14" type="ORF">Sjap_021329</name>
</gene>
<dbReference type="Pfam" id="PF23598">
    <property type="entry name" value="LRR_14"/>
    <property type="match status" value="1"/>
</dbReference>
<feature type="signal peptide" evidence="11">
    <location>
        <begin position="1"/>
        <end position="33"/>
    </location>
</feature>
<keyword evidence="10" id="KW-0325">Glycoprotein</keyword>
<keyword evidence="6 11" id="KW-0732">Signal</keyword>
<evidence type="ECO:0000256" key="2">
    <source>
        <dbReference type="ARBA" id="ARBA00009592"/>
    </source>
</evidence>
<evidence type="ECO:0000259" key="13">
    <source>
        <dbReference type="Pfam" id="PF23598"/>
    </source>
</evidence>
<evidence type="ECO:0000313" key="15">
    <source>
        <dbReference type="Proteomes" id="UP001417504"/>
    </source>
</evidence>
<dbReference type="AlphaFoldDB" id="A0AAP0HSR7"/>
<evidence type="ECO:0000256" key="7">
    <source>
        <dbReference type="ARBA" id="ARBA00022737"/>
    </source>
</evidence>
<proteinExistence type="inferred from homology"/>
<dbReference type="PROSITE" id="PS51450">
    <property type="entry name" value="LRR"/>
    <property type="match status" value="1"/>
</dbReference>
<evidence type="ECO:0000313" key="14">
    <source>
        <dbReference type="EMBL" id="KAK9095832.1"/>
    </source>
</evidence>
<keyword evidence="4" id="KW-0433">Leucine-rich repeat</keyword>
<feature type="domain" description="Disease resistance R13L4/SHOC-2-like LRR" evidence="13">
    <location>
        <begin position="235"/>
        <end position="474"/>
    </location>
</feature>
<evidence type="ECO:0000256" key="10">
    <source>
        <dbReference type="ARBA" id="ARBA00023180"/>
    </source>
</evidence>
<evidence type="ECO:0008006" key="16">
    <source>
        <dbReference type="Google" id="ProtNLM"/>
    </source>
</evidence>
<keyword evidence="7" id="KW-0677">Repeat</keyword>
<dbReference type="Proteomes" id="UP001417504">
    <property type="component" value="Unassembled WGS sequence"/>
</dbReference>
<dbReference type="PANTHER" id="PTHR48061">
    <property type="entry name" value="LEUCINE-RICH REPEAT RECEPTOR PROTEIN KINASE EMS1-LIKE-RELATED"/>
    <property type="match status" value="1"/>
</dbReference>
<comment type="subcellular location">
    <subcellularLocation>
        <location evidence="1">Cell membrane</location>
        <topology evidence="1">Single-pass type I membrane protein</topology>
    </subcellularLocation>
</comment>
<dbReference type="Pfam" id="PF00560">
    <property type="entry name" value="LRR_1"/>
    <property type="match status" value="1"/>
</dbReference>
<keyword evidence="3" id="KW-1003">Cell membrane</keyword>
<dbReference type="FunFam" id="3.80.10.10:FF:000041">
    <property type="entry name" value="LRR receptor-like serine/threonine-protein kinase ERECTA"/>
    <property type="match status" value="1"/>
</dbReference>
<keyword evidence="8" id="KW-1133">Transmembrane helix</keyword>
<evidence type="ECO:0000259" key="12">
    <source>
        <dbReference type="Pfam" id="PF08263"/>
    </source>
</evidence>
<accession>A0AAP0HSR7</accession>
<sequence length="516" mass="57180">MAFPVVFPLPHNHCSWFCFFFLLLVSFLQLAYSISLANNSSSAYRNPISSCRPDQSIALLQFKSSFSIESVSKLRSWKANTDCCSSWDGVSCDDFGYVIGLDVSESWLVGNIDSNSSLFNLYHLQNVNLAFNDFNSSSIPAGFVRMNRSLTHLNLSWSRLSGEVPQEIAQLTNLISLDLSRLDLVVKTPNTLLRTLMISNFSSLMELHLDGFMGDGYSSMESAQEWLSEITSAGLHHLQVLTLRDCNLAGSIGTSLLNSSSLSHLDLSNNDITHFPQQMFHLPNLKVLKLSGNSHLTGSLPDEFPPWTTLQQLFLTWTSFSGRIPHSIGNLKQLTHFQVGSCGFSGPLPHSLGSLEQLAFLDLGGNNFEGEIPCSFSKLSRLKDVDMSSNRFVGPLPSLNSSRKTIELIDLSSNKFSDLSSNKFSGPIPSSYYANNGLPSLIELTLSNNQLNGSIPPSLFSLPCLQEMYLDQNKFIGILEDEEEFPYSFSSPLETLYLSHNLLEGNFRISSLNLQA</sequence>
<evidence type="ECO:0000256" key="8">
    <source>
        <dbReference type="ARBA" id="ARBA00022989"/>
    </source>
</evidence>
<evidence type="ECO:0000256" key="9">
    <source>
        <dbReference type="ARBA" id="ARBA00023136"/>
    </source>
</evidence>
<dbReference type="InterPro" id="IPR001611">
    <property type="entry name" value="Leu-rich_rpt"/>
</dbReference>
<evidence type="ECO:0000256" key="4">
    <source>
        <dbReference type="ARBA" id="ARBA00022614"/>
    </source>
</evidence>
<dbReference type="Pfam" id="PF08263">
    <property type="entry name" value="LRRNT_2"/>
    <property type="match status" value="1"/>
</dbReference>
<comment type="similarity">
    <text evidence="2">Belongs to the RLP family.</text>
</comment>
<feature type="chain" id="PRO_5042966323" description="Leucine-rich repeat-containing N-terminal plant-type domain-containing protein" evidence="11">
    <location>
        <begin position="34"/>
        <end position="516"/>
    </location>
</feature>
<keyword evidence="5" id="KW-0812">Transmembrane</keyword>
<evidence type="ECO:0000256" key="3">
    <source>
        <dbReference type="ARBA" id="ARBA00022475"/>
    </source>
</evidence>
<dbReference type="InterPro" id="IPR032675">
    <property type="entry name" value="LRR_dom_sf"/>
</dbReference>
<evidence type="ECO:0000256" key="11">
    <source>
        <dbReference type="SAM" id="SignalP"/>
    </source>
</evidence>
<keyword evidence="15" id="KW-1185">Reference proteome</keyword>
<dbReference type="InterPro" id="IPR046956">
    <property type="entry name" value="RLP23-like"/>
</dbReference>
<reference evidence="14 15" key="1">
    <citation type="submission" date="2024-01" db="EMBL/GenBank/DDBJ databases">
        <title>Genome assemblies of Stephania.</title>
        <authorList>
            <person name="Yang L."/>
        </authorList>
    </citation>
    <scope>NUCLEOTIDE SEQUENCE [LARGE SCALE GENOMIC DNA]</scope>
    <source>
        <strain evidence="14">QJT</strain>
        <tissue evidence="14">Leaf</tissue>
    </source>
</reference>
<dbReference type="SMART" id="SM00369">
    <property type="entry name" value="LRR_TYP"/>
    <property type="match status" value="4"/>
</dbReference>
<dbReference type="InterPro" id="IPR013210">
    <property type="entry name" value="LRR_N_plant-typ"/>
</dbReference>
<evidence type="ECO:0000256" key="6">
    <source>
        <dbReference type="ARBA" id="ARBA00022729"/>
    </source>
</evidence>
<name>A0AAP0HSR7_9MAGN</name>
<evidence type="ECO:0000256" key="1">
    <source>
        <dbReference type="ARBA" id="ARBA00004251"/>
    </source>
</evidence>
<dbReference type="GO" id="GO:0005886">
    <property type="term" value="C:plasma membrane"/>
    <property type="evidence" value="ECO:0007669"/>
    <property type="project" value="UniProtKB-SubCell"/>
</dbReference>